<dbReference type="VEuPathDB" id="FungiDB:GLRG_08808"/>
<evidence type="ECO:0000313" key="1">
    <source>
        <dbReference type="EMBL" id="EFQ33529.1"/>
    </source>
</evidence>
<dbReference type="HOGENOM" id="CLU_2418963_0_0_1"/>
<protein>
    <submittedName>
        <fullName evidence="1">Uncharacterized protein</fullName>
    </submittedName>
</protein>
<reference evidence="2" key="1">
    <citation type="journal article" date="2012" name="Nat. Genet.">
        <title>Lifestyle transitions in plant pathogenic Colletotrichum fungi deciphered by genome and transcriptome analyses.</title>
        <authorList>
            <person name="O'Connell R.J."/>
            <person name="Thon M.R."/>
            <person name="Hacquard S."/>
            <person name="Amyotte S.G."/>
            <person name="Kleemann J."/>
            <person name="Torres M.F."/>
            <person name="Damm U."/>
            <person name="Buiate E.A."/>
            <person name="Epstein L."/>
            <person name="Alkan N."/>
            <person name="Altmueller J."/>
            <person name="Alvarado-Balderrama L."/>
            <person name="Bauser C.A."/>
            <person name="Becker C."/>
            <person name="Birren B.W."/>
            <person name="Chen Z."/>
            <person name="Choi J."/>
            <person name="Crouch J.A."/>
            <person name="Duvick J.P."/>
            <person name="Farman M.A."/>
            <person name="Gan P."/>
            <person name="Heiman D."/>
            <person name="Henrissat B."/>
            <person name="Howard R.J."/>
            <person name="Kabbage M."/>
            <person name="Koch C."/>
            <person name="Kracher B."/>
            <person name="Kubo Y."/>
            <person name="Law A.D."/>
            <person name="Lebrun M.-H."/>
            <person name="Lee Y.-H."/>
            <person name="Miyara I."/>
            <person name="Moore N."/>
            <person name="Neumann U."/>
            <person name="Nordstroem K."/>
            <person name="Panaccione D.G."/>
            <person name="Panstruga R."/>
            <person name="Place M."/>
            <person name="Proctor R.H."/>
            <person name="Prusky D."/>
            <person name="Rech G."/>
            <person name="Reinhardt R."/>
            <person name="Rollins J.A."/>
            <person name="Rounsley S."/>
            <person name="Schardl C.L."/>
            <person name="Schwartz D.C."/>
            <person name="Shenoy N."/>
            <person name="Shirasu K."/>
            <person name="Sikhakolli U.R."/>
            <person name="Stueber K."/>
            <person name="Sukno S.A."/>
            <person name="Sweigard J.A."/>
            <person name="Takano Y."/>
            <person name="Takahara H."/>
            <person name="Trail F."/>
            <person name="van der Does H.C."/>
            <person name="Voll L.M."/>
            <person name="Will I."/>
            <person name="Young S."/>
            <person name="Zeng Q."/>
            <person name="Zhang J."/>
            <person name="Zhou S."/>
            <person name="Dickman M.B."/>
            <person name="Schulze-Lefert P."/>
            <person name="Ver Loren van Themaat E."/>
            <person name="Ma L.-J."/>
            <person name="Vaillancourt L.J."/>
        </authorList>
    </citation>
    <scope>NUCLEOTIDE SEQUENCE [LARGE SCALE GENOMIC DNA]</scope>
    <source>
        <strain evidence="2">M1.001 / M2 / FGSC 10212</strain>
    </source>
</reference>
<proteinExistence type="predicted"/>
<sequence>FVKIFDFRSSGYLWRNGQRYLQLPLPKVSYSTTNFLNQLNPKMKCPYADMSLLFPSVSRSNKNKHLNDLRGAVAVNSILPGARGRHHGKRHH</sequence>
<dbReference type="Proteomes" id="UP000008782">
    <property type="component" value="Unassembled WGS sequence"/>
</dbReference>
<dbReference type="GeneID" id="24414173"/>
<evidence type="ECO:0000313" key="2">
    <source>
        <dbReference type="Proteomes" id="UP000008782"/>
    </source>
</evidence>
<dbReference type="RefSeq" id="XP_008097549.1">
    <property type="nucleotide sequence ID" value="XM_008099358.1"/>
</dbReference>
<name>E3QRP1_COLGM</name>
<accession>E3QRP1</accession>
<feature type="non-terminal residue" evidence="1">
    <location>
        <position position="1"/>
    </location>
</feature>
<dbReference type="AlphaFoldDB" id="E3QRP1"/>
<keyword evidence="2" id="KW-1185">Reference proteome</keyword>
<dbReference type="EMBL" id="GG697371">
    <property type="protein sequence ID" value="EFQ33529.1"/>
    <property type="molecule type" value="Genomic_DNA"/>
</dbReference>
<organism evidence="2">
    <name type="scientific">Colletotrichum graminicola (strain M1.001 / M2 / FGSC 10212)</name>
    <name type="common">Maize anthracnose fungus</name>
    <name type="synonym">Glomerella graminicola</name>
    <dbReference type="NCBI Taxonomy" id="645133"/>
    <lineage>
        <taxon>Eukaryota</taxon>
        <taxon>Fungi</taxon>
        <taxon>Dikarya</taxon>
        <taxon>Ascomycota</taxon>
        <taxon>Pezizomycotina</taxon>
        <taxon>Sordariomycetes</taxon>
        <taxon>Hypocreomycetidae</taxon>
        <taxon>Glomerellales</taxon>
        <taxon>Glomerellaceae</taxon>
        <taxon>Colletotrichum</taxon>
        <taxon>Colletotrichum graminicola species complex</taxon>
    </lineage>
</organism>
<gene>
    <name evidence="1" type="ORF">GLRG_08808</name>
</gene>